<proteinExistence type="predicted"/>
<organism evidence="2 3">
    <name type="scientific">Thalassospira mesophila</name>
    <dbReference type="NCBI Taxonomy" id="1293891"/>
    <lineage>
        <taxon>Bacteria</taxon>
        <taxon>Pseudomonadati</taxon>
        <taxon>Pseudomonadota</taxon>
        <taxon>Alphaproteobacteria</taxon>
        <taxon>Rhodospirillales</taxon>
        <taxon>Thalassospiraceae</taxon>
        <taxon>Thalassospira</taxon>
    </lineage>
</organism>
<comment type="caution">
    <text evidence="2">The sequence shown here is derived from an EMBL/GenBank/DDBJ whole genome shotgun (WGS) entry which is preliminary data.</text>
</comment>
<name>A0A1Y2L3F4_9PROT</name>
<dbReference type="AlphaFoldDB" id="A0A1Y2L3F4"/>
<sequence>MIDDGPIPPLLRQINTALMQFRPATPLPSGVTAGGRPDDFADMLALFRSAMLLWGAQNALLSGDASVSRDWMAERLDAVSAELDGILARLDTLGGNVRPDGRGATGATGTTAPDEGAASSDEDDNFELIDFVRHLHSYRSK</sequence>
<dbReference type="EMBL" id="JFKA01000003">
    <property type="protein sequence ID" value="OSQ38823.1"/>
    <property type="molecule type" value="Genomic_DNA"/>
</dbReference>
<feature type="region of interest" description="Disordered" evidence="1">
    <location>
        <begin position="94"/>
        <end position="123"/>
    </location>
</feature>
<evidence type="ECO:0000256" key="1">
    <source>
        <dbReference type="SAM" id="MobiDB-lite"/>
    </source>
</evidence>
<dbReference type="Proteomes" id="UP000193391">
    <property type="component" value="Unassembled WGS sequence"/>
</dbReference>
<evidence type="ECO:0000313" key="2">
    <source>
        <dbReference type="EMBL" id="OSQ38823.1"/>
    </source>
</evidence>
<dbReference type="OrthoDB" id="7360874at2"/>
<keyword evidence="3" id="KW-1185">Reference proteome</keyword>
<feature type="compositionally biased region" description="Low complexity" evidence="1">
    <location>
        <begin position="105"/>
        <end position="118"/>
    </location>
</feature>
<accession>A0A1Y2L3F4</accession>
<dbReference type="RefSeq" id="WP_143589591.1">
    <property type="nucleotide sequence ID" value="NZ_JFKA01000003.1"/>
</dbReference>
<gene>
    <name evidence="2" type="ORF">TMES_08580</name>
</gene>
<reference evidence="2 3" key="1">
    <citation type="submission" date="2014-03" db="EMBL/GenBank/DDBJ databases">
        <title>The draft genome sequence of Thalassospira mesophila JCM 18969.</title>
        <authorList>
            <person name="Lai Q."/>
            <person name="Shao Z."/>
        </authorList>
    </citation>
    <scope>NUCLEOTIDE SEQUENCE [LARGE SCALE GENOMIC DNA]</scope>
    <source>
        <strain evidence="2 3">JCM 18969</strain>
    </source>
</reference>
<protein>
    <submittedName>
        <fullName evidence="2">Uncharacterized protein</fullName>
    </submittedName>
</protein>
<evidence type="ECO:0000313" key="3">
    <source>
        <dbReference type="Proteomes" id="UP000193391"/>
    </source>
</evidence>